<dbReference type="AlphaFoldDB" id="A0AAV4SUH9"/>
<keyword evidence="1" id="KW-0106">Calcium</keyword>
<protein>
    <submittedName>
        <fullName evidence="4">Calcium-binding protein NCS-1</fullName>
    </submittedName>
</protein>
<dbReference type="PROSITE" id="PS50222">
    <property type="entry name" value="EF_HAND_2"/>
    <property type="match status" value="1"/>
</dbReference>
<feature type="region of interest" description="Disordered" evidence="2">
    <location>
        <begin position="56"/>
        <end position="113"/>
    </location>
</feature>
<dbReference type="EMBL" id="BPLR01010063">
    <property type="protein sequence ID" value="GIY36566.1"/>
    <property type="molecule type" value="Genomic_DNA"/>
</dbReference>
<dbReference type="GO" id="GO:0005509">
    <property type="term" value="F:calcium ion binding"/>
    <property type="evidence" value="ECO:0007669"/>
    <property type="project" value="InterPro"/>
</dbReference>
<dbReference type="InterPro" id="IPR002048">
    <property type="entry name" value="EF_hand_dom"/>
</dbReference>
<dbReference type="Proteomes" id="UP001054945">
    <property type="component" value="Unassembled WGS sequence"/>
</dbReference>
<evidence type="ECO:0000259" key="3">
    <source>
        <dbReference type="PROSITE" id="PS50222"/>
    </source>
</evidence>
<reference evidence="4 5" key="1">
    <citation type="submission" date="2021-06" db="EMBL/GenBank/DDBJ databases">
        <title>Caerostris extrusa draft genome.</title>
        <authorList>
            <person name="Kono N."/>
            <person name="Arakawa K."/>
        </authorList>
    </citation>
    <scope>NUCLEOTIDE SEQUENCE [LARGE SCALE GENOMIC DNA]</scope>
</reference>
<accession>A0AAV4SUH9</accession>
<evidence type="ECO:0000313" key="4">
    <source>
        <dbReference type="EMBL" id="GIY36566.1"/>
    </source>
</evidence>
<keyword evidence="5" id="KW-1185">Reference proteome</keyword>
<feature type="compositionally biased region" description="Basic residues" evidence="2">
    <location>
        <begin position="63"/>
        <end position="76"/>
    </location>
</feature>
<evidence type="ECO:0000256" key="1">
    <source>
        <dbReference type="ARBA" id="ARBA00022837"/>
    </source>
</evidence>
<dbReference type="PROSITE" id="PS00018">
    <property type="entry name" value="EF_HAND_1"/>
    <property type="match status" value="1"/>
</dbReference>
<organism evidence="4 5">
    <name type="scientific">Caerostris extrusa</name>
    <name type="common">Bark spider</name>
    <name type="synonym">Caerostris bankana</name>
    <dbReference type="NCBI Taxonomy" id="172846"/>
    <lineage>
        <taxon>Eukaryota</taxon>
        <taxon>Metazoa</taxon>
        <taxon>Ecdysozoa</taxon>
        <taxon>Arthropoda</taxon>
        <taxon>Chelicerata</taxon>
        <taxon>Arachnida</taxon>
        <taxon>Araneae</taxon>
        <taxon>Araneomorphae</taxon>
        <taxon>Entelegynae</taxon>
        <taxon>Araneoidea</taxon>
        <taxon>Araneidae</taxon>
        <taxon>Caerostris</taxon>
    </lineage>
</organism>
<dbReference type="Pfam" id="PF00036">
    <property type="entry name" value="EF-hand_1"/>
    <property type="match status" value="1"/>
</dbReference>
<name>A0AAV4SUH9_CAEEX</name>
<comment type="caution">
    <text evidence="4">The sequence shown here is derived from an EMBL/GenBank/DDBJ whole genome shotgun (WGS) entry which is preliminary data.</text>
</comment>
<feature type="compositionally biased region" description="Polar residues" evidence="2">
    <location>
        <begin position="86"/>
        <end position="113"/>
    </location>
</feature>
<dbReference type="InterPro" id="IPR011992">
    <property type="entry name" value="EF-hand-dom_pair"/>
</dbReference>
<dbReference type="SMART" id="SM00054">
    <property type="entry name" value="EFh"/>
    <property type="match status" value="1"/>
</dbReference>
<dbReference type="Gene3D" id="1.10.238.10">
    <property type="entry name" value="EF-hand"/>
    <property type="match status" value="1"/>
</dbReference>
<dbReference type="SUPFAM" id="SSF47473">
    <property type="entry name" value="EF-hand"/>
    <property type="match status" value="1"/>
</dbReference>
<gene>
    <name evidence="4" type="primary">ncs1</name>
    <name evidence="4" type="ORF">CEXT_738551</name>
</gene>
<feature type="domain" description="EF-hand" evidence="3">
    <location>
        <begin position="13"/>
        <end position="48"/>
    </location>
</feature>
<sequence length="113" mass="12984">MHGKDGDTAERDAAQNRVDELFTKLDTDRDGKLSREEFCKGFKNDAWIIKALLMKSPPGRGGLYHHPKHPQRRQRRPSQDFYMPSQRGQRPTLKNQNRAAAQTEASVSTTNYK</sequence>
<dbReference type="InterPro" id="IPR018247">
    <property type="entry name" value="EF_Hand_1_Ca_BS"/>
</dbReference>
<proteinExistence type="predicted"/>
<evidence type="ECO:0000256" key="2">
    <source>
        <dbReference type="SAM" id="MobiDB-lite"/>
    </source>
</evidence>
<evidence type="ECO:0000313" key="5">
    <source>
        <dbReference type="Proteomes" id="UP001054945"/>
    </source>
</evidence>